<dbReference type="Proteomes" id="UP000663860">
    <property type="component" value="Unassembled WGS sequence"/>
</dbReference>
<dbReference type="Proteomes" id="UP000663844">
    <property type="component" value="Unassembled WGS sequence"/>
</dbReference>
<dbReference type="EMBL" id="CAJOAZ010000992">
    <property type="protein sequence ID" value="CAF3746722.1"/>
    <property type="molecule type" value="Genomic_DNA"/>
</dbReference>
<evidence type="ECO:0000313" key="2">
    <source>
        <dbReference type="EMBL" id="CAF1396561.1"/>
    </source>
</evidence>
<dbReference type="AlphaFoldDB" id="A0A815KHM8"/>
<dbReference type="Proteomes" id="UP000663868">
    <property type="component" value="Unassembled WGS sequence"/>
</dbReference>
<evidence type="ECO:0000313" key="1">
    <source>
        <dbReference type="EMBL" id="CAF1396190.1"/>
    </source>
</evidence>
<reference evidence="1" key="1">
    <citation type="submission" date="2021-02" db="EMBL/GenBank/DDBJ databases">
        <authorList>
            <person name="Nowell W R."/>
        </authorList>
    </citation>
    <scope>NUCLEOTIDE SEQUENCE</scope>
</reference>
<dbReference type="EMBL" id="CAJOBB010001046">
    <property type="protein sequence ID" value="CAF3799344.1"/>
    <property type="molecule type" value="Genomic_DNA"/>
</dbReference>
<evidence type="ECO:0000313" key="5">
    <source>
        <dbReference type="Proteomes" id="UP000663860"/>
    </source>
</evidence>
<proteinExistence type="predicted"/>
<protein>
    <submittedName>
        <fullName evidence="1">Uncharacterized protein</fullName>
    </submittedName>
</protein>
<dbReference type="EMBL" id="CAJNOE010001168">
    <property type="protein sequence ID" value="CAF1396190.1"/>
    <property type="molecule type" value="Genomic_DNA"/>
</dbReference>
<sequence>MEVTNGIMLNPVETLQIEPNVLSGLRKNNVTATARSILKYKFPNPSVNFKLADIDPELANAIVCEPAHFYFHFPFHFPNLFIYAFVV</sequence>
<dbReference type="EMBL" id="CAJNOG010001007">
    <property type="protein sequence ID" value="CAF1396561.1"/>
    <property type="molecule type" value="Genomic_DNA"/>
</dbReference>
<evidence type="ECO:0000313" key="4">
    <source>
        <dbReference type="EMBL" id="CAF3799344.1"/>
    </source>
</evidence>
<gene>
    <name evidence="1" type="ORF">IZO911_LOCUS39232</name>
    <name evidence="2" type="ORF">JYZ213_LOCUS37514</name>
    <name evidence="4" type="ORF">KXQ929_LOCUS16944</name>
    <name evidence="3" type="ORF">OXD698_LOCUS15213</name>
</gene>
<name>A0A815KHM8_9BILA</name>
<organism evidence="1 5">
    <name type="scientific">Adineta steineri</name>
    <dbReference type="NCBI Taxonomy" id="433720"/>
    <lineage>
        <taxon>Eukaryota</taxon>
        <taxon>Metazoa</taxon>
        <taxon>Spiralia</taxon>
        <taxon>Gnathifera</taxon>
        <taxon>Rotifera</taxon>
        <taxon>Eurotatoria</taxon>
        <taxon>Bdelloidea</taxon>
        <taxon>Adinetida</taxon>
        <taxon>Adinetidae</taxon>
        <taxon>Adineta</taxon>
    </lineage>
</organism>
<evidence type="ECO:0000313" key="3">
    <source>
        <dbReference type="EMBL" id="CAF3746722.1"/>
    </source>
</evidence>
<accession>A0A815KHM8</accession>
<dbReference type="Proteomes" id="UP000663845">
    <property type="component" value="Unassembled WGS sequence"/>
</dbReference>
<comment type="caution">
    <text evidence="1">The sequence shown here is derived from an EMBL/GenBank/DDBJ whole genome shotgun (WGS) entry which is preliminary data.</text>
</comment>